<dbReference type="Proteomes" id="UP000649151">
    <property type="component" value="Unassembled WGS sequence"/>
</dbReference>
<keyword evidence="2" id="KW-0732">Signal</keyword>
<keyword evidence="1" id="KW-0378">Hydrolase</keyword>
<feature type="domain" description="F5/8 type C" evidence="3">
    <location>
        <begin position="190"/>
        <end position="331"/>
    </location>
</feature>
<dbReference type="InterPro" id="IPR000421">
    <property type="entry name" value="FA58C"/>
</dbReference>
<dbReference type="Pfam" id="PF22633">
    <property type="entry name" value="F5_F8_type_C_2"/>
    <property type="match status" value="1"/>
</dbReference>
<dbReference type="Gene3D" id="2.60.120.260">
    <property type="entry name" value="Galactose-binding domain-like"/>
    <property type="match status" value="2"/>
</dbReference>
<name>A0ABR7IRD6_9CLOT</name>
<dbReference type="InterPro" id="IPR029062">
    <property type="entry name" value="Class_I_gatase-like"/>
</dbReference>
<evidence type="ECO:0000313" key="5">
    <source>
        <dbReference type="Proteomes" id="UP000649151"/>
    </source>
</evidence>
<sequence>MKKRVKFMSLLLAGCLCLQCTGMVSFAKSETSGNQLWFDFQTPPDSSKTRPLWFWNTELDEMTPEKVRELVRESYQQSGYNGFGILPNWISQYLSDNYFELYEAALDEGSKYGMQFSLYDENGFPSYNAGGLLEENYPELTTKRLDKFEQDASNGEKVYLSLPEGKLMGAVAMNMDTMERIDISDQATIVDPPPFSPDTQPLGVSASSTYSVTSGYEASKAVDGELSTRWNAESLSGGGEYLQINFGEEKTFDSVKVYEDKLEELHRTKDYSIQYWDIAENRWKTVATGTKITDQGATHSFEPVTAQLVRLYIRNITQDSASISEFQIFNGNQQLEVPPTPLVPEKAGYSASSVYEIEAGYEADKAFDGDMTTRWNAAARGTAPQWLEISFGEVRNVNKAVLYEDLDRITSFHLQYWNGDSWVDCATGSTIGSAGLTLNFDSVQTTKMRLLMDGLNGMSPTIWEIELYDGNTKIQINEDQQQPESSHLEYTVPDGSWKVMAFMCVKDGNNGMDYLDADSVRAFIDITYEEYYSRFQKYFENGTITSAFYDEPTFWPWPGTTPYGAEGARLWTPEYNKAYEETFNGESPVLNYPALWYEIGKDTDEARNKLQYVRTELFAENYIGQIADWCDDHGIDLMGHMLLEEWVNPVGLHGDLMKVFKDQQIPGVDVIGSYGYTQEAYKIISSSANNWDKGVVMSESFGAMGENMDKNILHKSSMDQYAKGVNMIIPHAIWYDNINHVDAPPELSYRNERYREELPIYNNYMGRLNTMLQDGRHVADIAMLYPIDYLESSFIFNGDANNPSDADYMRVGETLSLTARRDFTYLHPDIIDERCSVDGDTFHLENETNYEDYKVFVIPGTKVISLSNLEKIKDFYDNGGKVIATTQLPYRGIEDSENEQVISIIKEMFQVDPVTGQSLASSTGEYTKNTNAAGGTAYFIQTGFETKLQTVLDDALPTYDVEIDQVPAISGGNLSYIHKVKDNQDIYFIANSSDTAMNITVSLRGEMEQPMLWDPMTGTKQAATFTVENGITKVQLSLTGIQSMFIVDETQPVVEETDKSILQTVIQYAENAKKNG</sequence>
<dbReference type="SUPFAM" id="SSF49785">
    <property type="entry name" value="Galactose-binding domain-like"/>
    <property type="match status" value="2"/>
</dbReference>
<dbReference type="InterPro" id="IPR053161">
    <property type="entry name" value="Ulvan_degrading_GH"/>
</dbReference>
<feature type="chain" id="PRO_5045126253" evidence="2">
    <location>
        <begin position="28"/>
        <end position="1076"/>
    </location>
</feature>
<reference evidence="4 5" key="1">
    <citation type="submission" date="2020-08" db="EMBL/GenBank/DDBJ databases">
        <title>Genome public.</title>
        <authorList>
            <person name="Liu C."/>
            <person name="Sun Q."/>
        </authorList>
    </citation>
    <scope>NUCLEOTIDE SEQUENCE [LARGE SCALE GENOMIC DNA]</scope>
    <source>
        <strain evidence="4 5">NSJ-27</strain>
    </source>
</reference>
<accession>A0ABR7IRD6</accession>
<evidence type="ECO:0000313" key="4">
    <source>
        <dbReference type="EMBL" id="MBC5787589.1"/>
    </source>
</evidence>
<evidence type="ECO:0000259" key="3">
    <source>
        <dbReference type="PROSITE" id="PS50022"/>
    </source>
</evidence>
<keyword evidence="1" id="KW-0326">Glycosidase</keyword>
<dbReference type="EMBL" id="JACOQK010000001">
    <property type="protein sequence ID" value="MBC5787589.1"/>
    <property type="molecule type" value="Genomic_DNA"/>
</dbReference>
<dbReference type="Pfam" id="PF00754">
    <property type="entry name" value="F5_F8_type_C"/>
    <property type="match status" value="1"/>
</dbReference>
<keyword evidence="5" id="KW-1185">Reference proteome</keyword>
<evidence type="ECO:0000256" key="2">
    <source>
        <dbReference type="SAM" id="SignalP"/>
    </source>
</evidence>
<gene>
    <name evidence="4" type="ORF">H8Z77_06075</name>
</gene>
<dbReference type="PANTHER" id="PTHR36848">
    <property type="entry name" value="DNA-BINDING PROTEIN (PUTATIVE SECRETED PROTEIN)-RELATED"/>
    <property type="match status" value="1"/>
</dbReference>
<dbReference type="Gene3D" id="3.40.50.880">
    <property type="match status" value="1"/>
</dbReference>
<dbReference type="RefSeq" id="WP_186996484.1">
    <property type="nucleotide sequence ID" value="NZ_JACOQK010000001.1"/>
</dbReference>
<dbReference type="PANTHER" id="PTHR36848:SF2">
    <property type="entry name" value="SECRETED PROTEIN"/>
    <property type="match status" value="1"/>
</dbReference>
<dbReference type="InterPro" id="IPR008979">
    <property type="entry name" value="Galactose-bd-like_sf"/>
</dbReference>
<feature type="signal peptide" evidence="2">
    <location>
        <begin position="1"/>
        <end position="27"/>
    </location>
</feature>
<protein>
    <submittedName>
        <fullName evidence="4">Discoidin domain-containing protein</fullName>
    </submittedName>
</protein>
<dbReference type="PROSITE" id="PS50022">
    <property type="entry name" value="FA58C_3"/>
    <property type="match status" value="2"/>
</dbReference>
<feature type="domain" description="F5/8 type C" evidence="3">
    <location>
        <begin position="335"/>
        <end position="470"/>
    </location>
</feature>
<organism evidence="4 5">
    <name type="scientific">Clostridium facile</name>
    <dbReference type="NCBI Taxonomy" id="2763035"/>
    <lineage>
        <taxon>Bacteria</taxon>
        <taxon>Bacillati</taxon>
        <taxon>Bacillota</taxon>
        <taxon>Clostridia</taxon>
        <taxon>Eubacteriales</taxon>
        <taxon>Clostridiaceae</taxon>
        <taxon>Clostridium</taxon>
    </lineage>
</organism>
<evidence type="ECO:0000256" key="1">
    <source>
        <dbReference type="ARBA" id="ARBA00023295"/>
    </source>
</evidence>
<proteinExistence type="predicted"/>
<comment type="caution">
    <text evidence="4">The sequence shown here is derived from an EMBL/GenBank/DDBJ whole genome shotgun (WGS) entry which is preliminary data.</text>
</comment>
<dbReference type="Pfam" id="PF17132">
    <property type="entry name" value="Glyco_hydro_106"/>
    <property type="match status" value="1"/>
</dbReference>